<comment type="caution">
    <text evidence="1">The sequence shown here is derived from an EMBL/GenBank/DDBJ whole genome shotgun (WGS) entry which is preliminary data.</text>
</comment>
<sequence>MMSALTMTSSLTTIYALKMTSALKMSSAMKFGMSAIRLRLCIFMSALSLGGGLLRRLSVIYDTIKQLQVRISFNSDPRSYVYRVNMFANASSPLDPFTIYPAVIMKLPPTGGEVERKCNWKSSCIHKVKSFYVSKTSPRN</sequence>
<evidence type="ECO:0000313" key="2">
    <source>
        <dbReference type="Proteomes" id="UP000481861"/>
    </source>
</evidence>
<keyword evidence="2" id="KW-1185">Reference proteome</keyword>
<dbReference type="Proteomes" id="UP000481861">
    <property type="component" value="Unassembled WGS sequence"/>
</dbReference>
<evidence type="ECO:0000313" key="1">
    <source>
        <dbReference type="EMBL" id="KAF2867838.1"/>
    </source>
</evidence>
<gene>
    <name evidence="1" type="ORF">BDV95DRAFT_163332</name>
</gene>
<name>A0A7C8M419_9PLEO</name>
<organism evidence="1 2">
    <name type="scientific">Massariosphaeria phaeospora</name>
    <dbReference type="NCBI Taxonomy" id="100035"/>
    <lineage>
        <taxon>Eukaryota</taxon>
        <taxon>Fungi</taxon>
        <taxon>Dikarya</taxon>
        <taxon>Ascomycota</taxon>
        <taxon>Pezizomycotina</taxon>
        <taxon>Dothideomycetes</taxon>
        <taxon>Pleosporomycetidae</taxon>
        <taxon>Pleosporales</taxon>
        <taxon>Pleosporales incertae sedis</taxon>
        <taxon>Massariosphaeria</taxon>
    </lineage>
</organism>
<reference evidence="1 2" key="1">
    <citation type="submission" date="2020-01" db="EMBL/GenBank/DDBJ databases">
        <authorList>
            <consortium name="DOE Joint Genome Institute"/>
            <person name="Haridas S."/>
            <person name="Albert R."/>
            <person name="Binder M."/>
            <person name="Bloem J."/>
            <person name="Labutti K."/>
            <person name="Salamov A."/>
            <person name="Andreopoulos B."/>
            <person name="Baker S.E."/>
            <person name="Barry K."/>
            <person name="Bills G."/>
            <person name="Bluhm B.H."/>
            <person name="Cannon C."/>
            <person name="Castanera R."/>
            <person name="Culley D.E."/>
            <person name="Daum C."/>
            <person name="Ezra D."/>
            <person name="Gonzalez J.B."/>
            <person name="Henrissat B."/>
            <person name="Kuo A."/>
            <person name="Liang C."/>
            <person name="Lipzen A."/>
            <person name="Lutzoni F."/>
            <person name="Magnuson J."/>
            <person name="Mondo S."/>
            <person name="Nolan M."/>
            <person name="Ohm R."/>
            <person name="Pangilinan J."/>
            <person name="Park H.-J.H."/>
            <person name="Ramirez L."/>
            <person name="Alfaro M."/>
            <person name="Sun H."/>
            <person name="Tritt A."/>
            <person name="Yoshinaga Y."/>
            <person name="Zwiers L.-H.L."/>
            <person name="Turgeon B.G."/>
            <person name="Goodwin S.B."/>
            <person name="Spatafora J.W."/>
            <person name="Crous P.W."/>
            <person name="Grigoriev I.V."/>
        </authorList>
    </citation>
    <scope>NUCLEOTIDE SEQUENCE [LARGE SCALE GENOMIC DNA]</scope>
    <source>
        <strain evidence="1 2">CBS 611.86</strain>
    </source>
</reference>
<proteinExistence type="predicted"/>
<protein>
    <submittedName>
        <fullName evidence="1">Uncharacterized protein</fullName>
    </submittedName>
</protein>
<accession>A0A7C8M419</accession>
<dbReference type="AlphaFoldDB" id="A0A7C8M419"/>
<dbReference type="EMBL" id="JAADJZ010000021">
    <property type="protein sequence ID" value="KAF2867838.1"/>
    <property type="molecule type" value="Genomic_DNA"/>
</dbReference>